<dbReference type="AlphaFoldDB" id="A0A7X2MWQ4"/>
<comment type="caution">
    <text evidence="2">The sequence shown here is derived from an EMBL/GenBank/DDBJ whole genome shotgun (WGS) entry which is preliminary data.</text>
</comment>
<feature type="transmembrane region" description="Helical" evidence="1">
    <location>
        <begin position="12"/>
        <end position="33"/>
    </location>
</feature>
<sequence length="251" mass="28908">MFRHLNLIKANSKVIFSLKGILCMCIIFVYTFLTKSYLVNDTFAFGQTIKNTFYGPLNLGDNIIETFTWVLYQFFIIFVIGNFIFKELMVRAYYTIPRLGNKSRWHIDLQFACIISCVIYFALGFFIVFIINWLSNSASNFNGLYDVIKILSLLSLASYYFVTVYIINVLVTKNHVQSFIILLITSLVSIKLGYVFKIDKYIPFNQGIISKHITGGFSLAWSMIFLIILIIINVVISDIIIVKKDLSELAH</sequence>
<feature type="transmembrane region" description="Helical" evidence="1">
    <location>
        <begin position="179"/>
        <end position="196"/>
    </location>
</feature>
<evidence type="ECO:0000256" key="1">
    <source>
        <dbReference type="SAM" id="Phobius"/>
    </source>
</evidence>
<protein>
    <submittedName>
        <fullName evidence="2">Uncharacterized protein</fullName>
    </submittedName>
</protein>
<keyword evidence="1" id="KW-1133">Transmembrane helix</keyword>
<feature type="transmembrane region" description="Helical" evidence="1">
    <location>
        <begin position="147"/>
        <end position="167"/>
    </location>
</feature>
<keyword evidence="1" id="KW-0472">Membrane</keyword>
<proteinExistence type="predicted"/>
<organism evidence="2 3">
    <name type="scientific">Inconstantimicrobium porci</name>
    <dbReference type="NCBI Taxonomy" id="2652291"/>
    <lineage>
        <taxon>Bacteria</taxon>
        <taxon>Bacillati</taxon>
        <taxon>Bacillota</taxon>
        <taxon>Clostridia</taxon>
        <taxon>Eubacteriales</taxon>
        <taxon>Clostridiaceae</taxon>
        <taxon>Inconstantimicrobium</taxon>
    </lineage>
</organism>
<feature type="transmembrane region" description="Helical" evidence="1">
    <location>
        <begin position="69"/>
        <end position="90"/>
    </location>
</feature>
<dbReference type="EMBL" id="VULX01000002">
    <property type="protein sequence ID" value="MSR90487.1"/>
    <property type="molecule type" value="Genomic_DNA"/>
</dbReference>
<name>A0A7X2MWQ4_9CLOT</name>
<dbReference type="Proteomes" id="UP000460287">
    <property type="component" value="Unassembled WGS sequence"/>
</dbReference>
<keyword evidence="3" id="KW-1185">Reference proteome</keyword>
<keyword evidence="1" id="KW-0812">Transmembrane</keyword>
<gene>
    <name evidence="2" type="ORF">FYJ33_03400</name>
</gene>
<evidence type="ECO:0000313" key="2">
    <source>
        <dbReference type="EMBL" id="MSR90487.1"/>
    </source>
</evidence>
<feature type="transmembrane region" description="Helical" evidence="1">
    <location>
        <begin position="216"/>
        <end position="236"/>
    </location>
</feature>
<reference evidence="2 3" key="1">
    <citation type="submission" date="2019-08" db="EMBL/GenBank/DDBJ databases">
        <title>In-depth cultivation of the pig gut microbiome towards novel bacterial diversity and tailored functional studies.</title>
        <authorList>
            <person name="Wylensek D."/>
            <person name="Hitch T.C.A."/>
            <person name="Clavel T."/>
        </authorList>
    </citation>
    <scope>NUCLEOTIDE SEQUENCE [LARGE SCALE GENOMIC DNA]</scope>
    <source>
        <strain evidence="2 3">WCA-383-APC-5B</strain>
    </source>
</reference>
<feature type="transmembrane region" description="Helical" evidence="1">
    <location>
        <begin position="111"/>
        <end position="135"/>
    </location>
</feature>
<evidence type="ECO:0000313" key="3">
    <source>
        <dbReference type="Proteomes" id="UP000460287"/>
    </source>
</evidence>
<accession>A0A7X2MWQ4</accession>